<comment type="caution">
    <text evidence="2">The sequence shown here is derived from an EMBL/GenBank/DDBJ whole genome shotgun (WGS) entry which is preliminary data.</text>
</comment>
<dbReference type="EMBL" id="AODQ01000035">
    <property type="protein sequence ID" value="EMR03093.1"/>
    <property type="molecule type" value="Genomic_DNA"/>
</dbReference>
<gene>
    <name evidence="2" type="ORF">ADICEAN_01752</name>
</gene>
<dbReference type="PANTHER" id="PTHR37841">
    <property type="entry name" value="GLR2918 PROTEIN"/>
    <property type="match status" value="1"/>
</dbReference>
<accession>M7N330</accession>
<evidence type="ECO:0000313" key="2">
    <source>
        <dbReference type="EMBL" id="EMR03093.1"/>
    </source>
</evidence>
<protein>
    <submittedName>
        <fullName evidence="2">KWG Leptospira</fullName>
    </submittedName>
</protein>
<dbReference type="SUPFAM" id="SSF69360">
    <property type="entry name" value="Cell wall binding repeat"/>
    <property type="match status" value="1"/>
</dbReference>
<dbReference type="PATRIC" id="fig|1279009.4.peg.1781"/>
<reference evidence="2 3" key="1">
    <citation type="journal article" date="2013" name="Genome Announc.">
        <title>Draft Genome Sequence of Cesiribacter andamanensis Strain AMV16T, Isolated from a Soil Sample from a Mud Volcano in the Andaman Islands, India.</title>
        <authorList>
            <person name="Shivaji S."/>
            <person name="Ara S."/>
            <person name="Begum Z."/>
            <person name="Srinivas T.N."/>
            <person name="Singh A."/>
            <person name="Kumar Pinnaka A."/>
        </authorList>
    </citation>
    <scope>NUCLEOTIDE SEQUENCE [LARGE SCALE GENOMIC DNA]</scope>
    <source>
        <strain evidence="2 3">AMV16</strain>
    </source>
</reference>
<dbReference type="InterPro" id="IPR032774">
    <property type="entry name" value="WG_beta_rep"/>
</dbReference>
<evidence type="ECO:0000256" key="1">
    <source>
        <dbReference type="SAM" id="SignalP"/>
    </source>
</evidence>
<dbReference type="Proteomes" id="UP000011910">
    <property type="component" value="Unassembled WGS sequence"/>
</dbReference>
<evidence type="ECO:0000313" key="3">
    <source>
        <dbReference type="Proteomes" id="UP000011910"/>
    </source>
</evidence>
<proteinExistence type="predicted"/>
<keyword evidence="3" id="KW-1185">Reference proteome</keyword>
<dbReference type="PANTHER" id="PTHR37841:SF1">
    <property type="entry name" value="DUF3298 DOMAIN-CONTAINING PROTEIN"/>
    <property type="match status" value="1"/>
</dbReference>
<dbReference type="AlphaFoldDB" id="M7N330"/>
<organism evidence="2 3">
    <name type="scientific">Cesiribacter andamanensis AMV16</name>
    <dbReference type="NCBI Taxonomy" id="1279009"/>
    <lineage>
        <taxon>Bacteria</taxon>
        <taxon>Pseudomonadati</taxon>
        <taxon>Bacteroidota</taxon>
        <taxon>Cytophagia</taxon>
        <taxon>Cytophagales</taxon>
        <taxon>Cesiribacteraceae</taxon>
        <taxon>Cesiribacter</taxon>
    </lineage>
</organism>
<sequence>MVVKLMATACILLMGSVLAAAQQLYPMRKFDRWGYIDGSGKWVIPPKYQMALDFHDGLAMVKDTYQGGEVWDFINEKGQKVIQSEYFGFGTFLKLFDYKVTILPHQHFSEGLIPASIQILDPNYRGEPVSGYLNKEGQLEIYGYYDKVGNFQDGMARVEKGGKAGFINRNGDWAIAPIFGAAGSFSNGLAPAQDYASGKWGFIDKKGKFVIAPQFSKARDFTNGLAAVWKDFKWGYIMPDGSFAIPLQYRAADSFSDGFAFVTTDKDAYFIDRHGNRAFDTGLYEKMCQSRAFVNGAALMSISPANRGCNPYRLVEDIVLVEDTNLLVYVNAQGEIFYRQDMEEYYSINKIRRP</sequence>
<feature type="chain" id="PRO_5004081581" evidence="1">
    <location>
        <begin position="20"/>
        <end position="354"/>
    </location>
</feature>
<keyword evidence="1" id="KW-0732">Signal</keyword>
<feature type="signal peptide" evidence="1">
    <location>
        <begin position="1"/>
        <end position="19"/>
    </location>
</feature>
<dbReference type="eggNOG" id="COG5263">
    <property type="taxonomic scope" value="Bacteria"/>
</dbReference>
<dbReference type="STRING" id="1279009.ADICEAN_01752"/>
<dbReference type="Pfam" id="PF14903">
    <property type="entry name" value="WG_beta_rep"/>
    <property type="match status" value="5"/>
</dbReference>
<name>M7N330_9BACT</name>